<keyword evidence="2" id="KW-0472">Membrane</keyword>
<sequence length="160" mass="18012">MTIGERLQNRRKELGYTQQEIADRLHVSRQTISNWEVGKNYPDLQSIVDLSDIYNISLDLLLKGDEKVMKKLKHDTDVVKTNRLVAISNFIGIILALSLILIGGIESTALGNWVILIPVAVILLSIGSFFTKVKSNTALNVSCFIIGMIYLLLELFKYFV</sequence>
<dbReference type="RefSeq" id="WP_188802368.1">
    <property type="nucleotide sequence ID" value="NZ_BMOK01000005.1"/>
</dbReference>
<dbReference type="PANTHER" id="PTHR46558:SF15">
    <property type="entry name" value="HELIX-TURN-HELIX DOMAIN PROTEIN"/>
    <property type="match status" value="1"/>
</dbReference>
<dbReference type="InterPro" id="IPR001387">
    <property type="entry name" value="Cro/C1-type_HTH"/>
</dbReference>
<keyword evidence="2" id="KW-0812">Transmembrane</keyword>
<dbReference type="CDD" id="cd00093">
    <property type="entry name" value="HTH_XRE"/>
    <property type="match status" value="1"/>
</dbReference>
<keyword evidence="5" id="KW-1185">Reference proteome</keyword>
<reference evidence="4" key="2">
    <citation type="submission" date="2020-09" db="EMBL/GenBank/DDBJ databases">
        <authorList>
            <person name="Sun Q."/>
            <person name="Ohkuma M."/>
        </authorList>
    </citation>
    <scope>NUCLEOTIDE SEQUENCE</scope>
    <source>
        <strain evidence="4">JCM 15325</strain>
    </source>
</reference>
<feature type="transmembrane region" description="Helical" evidence="2">
    <location>
        <begin position="138"/>
        <end position="159"/>
    </location>
</feature>
<dbReference type="SUPFAM" id="SSF47413">
    <property type="entry name" value="lambda repressor-like DNA-binding domains"/>
    <property type="match status" value="1"/>
</dbReference>
<dbReference type="Proteomes" id="UP000654670">
    <property type="component" value="Unassembled WGS sequence"/>
</dbReference>
<evidence type="ECO:0000256" key="2">
    <source>
        <dbReference type="SAM" id="Phobius"/>
    </source>
</evidence>
<dbReference type="Gene3D" id="1.10.260.40">
    <property type="entry name" value="lambda repressor-like DNA-binding domains"/>
    <property type="match status" value="1"/>
</dbReference>
<feature type="transmembrane region" description="Helical" evidence="2">
    <location>
        <begin position="84"/>
        <end position="105"/>
    </location>
</feature>
<protein>
    <recommendedName>
        <fullName evidence="3">HTH cro/C1-type domain-containing protein</fullName>
    </recommendedName>
</protein>
<feature type="domain" description="HTH cro/C1-type" evidence="3">
    <location>
        <begin position="7"/>
        <end position="61"/>
    </location>
</feature>
<comment type="caution">
    <text evidence="4">The sequence shown here is derived from an EMBL/GenBank/DDBJ whole genome shotgun (WGS) entry which is preliminary data.</text>
</comment>
<dbReference type="InterPro" id="IPR010982">
    <property type="entry name" value="Lambda_DNA-bd_dom_sf"/>
</dbReference>
<name>A0A917W1I0_9BACL</name>
<keyword evidence="1" id="KW-0238">DNA-binding</keyword>
<reference evidence="4" key="1">
    <citation type="journal article" date="2014" name="Int. J. Syst. Evol. Microbiol.">
        <title>Complete genome sequence of Corynebacterium casei LMG S-19264T (=DSM 44701T), isolated from a smear-ripened cheese.</title>
        <authorList>
            <consortium name="US DOE Joint Genome Institute (JGI-PGF)"/>
            <person name="Walter F."/>
            <person name="Albersmeier A."/>
            <person name="Kalinowski J."/>
            <person name="Ruckert C."/>
        </authorList>
    </citation>
    <scope>NUCLEOTIDE SEQUENCE</scope>
    <source>
        <strain evidence="4">JCM 15325</strain>
    </source>
</reference>
<gene>
    <name evidence="4" type="ORF">GCM10007968_13840</name>
</gene>
<dbReference type="Pfam" id="PF01381">
    <property type="entry name" value="HTH_3"/>
    <property type="match status" value="1"/>
</dbReference>
<evidence type="ECO:0000256" key="1">
    <source>
        <dbReference type="ARBA" id="ARBA00023125"/>
    </source>
</evidence>
<feature type="transmembrane region" description="Helical" evidence="2">
    <location>
        <begin position="111"/>
        <end position="131"/>
    </location>
</feature>
<dbReference type="AlphaFoldDB" id="A0A917W1I0"/>
<evidence type="ECO:0000313" key="5">
    <source>
        <dbReference type="Proteomes" id="UP000654670"/>
    </source>
</evidence>
<dbReference type="SMART" id="SM00530">
    <property type="entry name" value="HTH_XRE"/>
    <property type="match status" value="1"/>
</dbReference>
<organism evidence="4 5">
    <name type="scientific">Sporolactobacillus putidus</name>
    <dbReference type="NCBI Taxonomy" id="492735"/>
    <lineage>
        <taxon>Bacteria</taxon>
        <taxon>Bacillati</taxon>
        <taxon>Bacillota</taxon>
        <taxon>Bacilli</taxon>
        <taxon>Bacillales</taxon>
        <taxon>Sporolactobacillaceae</taxon>
        <taxon>Sporolactobacillus</taxon>
    </lineage>
</organism>
<evidence type="ECO:0000259" key="3">
    <source>
        <dbReference type="PROSITE" id="PS50943"/>
    </source>
</evidence>
<evidence type="ECO:0000313" key="4">
    <source>
        <dbReference type="EMBL" id="GGL50817.1"/>
    </source>
</evidence>
<dbReference type="GO" id="GO:0003677">
    <property type="term" value="F:DNA binding"/>
    <property type="evidence" value="ECO:0007669"/>
    <property type="project" value="UniProtKB-KW"/>
</dbReference>
<proteinExistence type="predicted"/>
<keyword evidence="2" id="KW-1133">Transmembrane helix</keyword>
<dbReference type="PANTHER" id="PTHR46558">
    <property type="entry name" value="TRACRIPTIONAL REGULATORY PROTEIN-RELATED-RELATED"/>
    <property type="match status" value="1"/>
</dbReference>
<accession>A0A917W1I0</accession>
<dbReference type="EMBL" id="BMOK01000005">
    <property type="protein sequence ID" value="GGL50817.1"/>
    <property type="molecule type" value="Genomic_DNA"/>
</dbReference>
<dbReference type="PROSITE" id="PS50943">
    <property type="entry name" value="HTH_CROC1"/>
    <property type="match status" value="1"/>
</dbReference>